<protein>
    <submittedName>
        <fullName evidence="1">Uncharacterized protein</fullName>
    </submittedName>
</protein>
<organism evidence="1 2">
    <name type="scientific">Schaedlerella arabinosiphila</name>
    <dbReference type="NCBI Taxonomy" id="2044587"/>
    <lineage>
        <taxon>Bacteria</taxon>
        <taxon>Bacillati</taxon>
        <taxon>Bacillota</taxon>
        <taxon>Clostridia</taxon>
        <taxon>Lachnospirales</taxon>
        <taxon>Lachnospiraceae</taxon>
        <taxon>Schaedlerella</taxon>
    </lineage>
</organism>
<name>A0A9X5H4T0_9FIRM</name>
<reference evidence="1 2" key="1">
    <citation type="submission" date="2019-07" db="EMBL/GenBank/DDBJ databases">
        <title>Draft genome sequences of 15 bacterial species constituting the stable defined intestinal microbiota of the GM15 gnotobiotic mouse model.</title>
        <authorList>
            <person name="Elie C."/>
            <person name="Mathieu A."/>
            <person name="Saliou A."/>
            <person name="Darnaud M."/>
            <person name="Leulier F."/>
            <person name="Tamellini A."/>
        </authorList>
    </citation>
    <scope>NUCLEOTIDE SEQUENCE [LARGE SCALE GENOMIC DNA]</scope>
    <source>
        <strain evidence="2">ASF 502</strain>
    </source>
</reference>
<dbReference type="EMBL" id="VIRB01000007">
    <property type="protein sequence ID" value="NDO67343.1"/>
    <property type="molecule type" value="Genomic_DNA"/>
</dbReference>
<sequence>MKQLNFIDYKYFAEEIVKKVESLDDKYDSVTVIAKYDETRELIKNLIGFDYDIASIELHMEDFKGYCDEYITSINQNNEIWCEPFKKDGKYFNNIAVEIYILSNCSSKVISHCESNYIYEVLIGEDVDEECTYALEDEKIHGFTVSKSDDQGYHSYSFYTSDNLDKEDIQDILKMIKF</sequence>
<comment type="caution">
    <text evidence="1">The sequence shown here is derived from an EMBL/GenBank/DDBJ whole genome shotgun (WGS) entry which is preliminary data.</text>
</comment>
<dbReference type="AlphaFoldDB" id="A0A9X5H4T0"/>
<evidence type="ECO:0000313" key="1">
    <source>
        <dbReference type="EMBL" id="NDO67343.1"/>
    </source>
</evidence>
<evidence type="ECO:0000313" key="2">
    <source>
        <dbReference type="Proteomes" id="UP000474104"/>
    </source>
</evidence>
<dbReference type="RefSeq" id="WP_004068581.1">
    <property type="nucleotide sequence ID" value="NZ_VIRB01000007.1"/>
</dbReference>
<gene>
    <name evidence="1" type="ORF">FMM80_00785</name>
</gene>
<proteinExistence type="predicted"/>
<dbReference type="Proteomes" id="UP000474104">
    <property type="component" value="Unassembled WGS sequence"/>
</dbReference>
<accession>A0A9X5H4T0</accession>
<dbReference type="OrthoDB" id="2067630at2"/>